<keyword evidence="3" id="KW-1185">Reference proteome</keyword>
<dbReference type="EMBL" id="CP046640">
    <property type="protein sequence ID" value="QTL97795.1"/>
    <property type="molecule type" value="Genomic_DNA"/>
</dbReference>
<evidence type="ECO:0000259" key="1">
    <source>
        <dbReference type="SMART" id="SM00966"/>
    </source>
</evidence>
<accession>A0A8A7KCI0</accession>
<dbReference type="InterPro" id="IPR037914">
    <property type="entry name" value="SpoVT-AbrB_sf"/>
</dbReference>
<proteinExistence type="predicted"/>
<dbReference type="SMART" id="SM00966">
    <property type="entry name" value="SpoVT_AbrB"/>
    <property type="match status" value="1"/>
</dbReference>
<sequence length="107" mass="12614">MKSIKLRKVGNSFSFTVPKELVEKYNLKEGEELHLIENNDGFTLTPFNPEKWANAFDKTNNKYRNTLRNYLNEKYNFCSQNVNFIYQPPYRTCIDKKAPMLGAQEKP</sequence>
<dbReference type="Proteomes" id="UP000665020">
    <property type="component" value="Chromosome"/>
</dbReference>
<gene>
    <name evidence="2" type="ORF">GM661_07230</name>
</gene>
<evidence type="ECO:0000313" key="3">
    <source>
        <dbReference type="Proteomes" id="UP000665020"/>
    </source>
</evidence>
<dbReference type="Pfam" id="PF04014">
    <property type="entry name" value="MazE_antitoxin"/>
    <property type="match status" value="1"/>
</dbReference>
<dbReference type="AlphaFoldDB" id="A0A8A7KCI0"/>
<organism evidence="2 3">
    <name type="scientific">Iocasia fonsfrigidae</name>
    <dbReference type="NCBI Taxonomy" id="2682810"/>
    <lineage>
        <taxon>Bacteria</taxon>
        <taxon>Bacillati</taxon>
        <taxon>Bacillota</taxon>
        <taxon>Clostridia</taxon>
        <taxon>Halanaerobiales</taxon>
        <taxon>Halanaerobiaceae</taxon>
        <taxon>Iocasia</taxon>
    </lineage>
</organism>
<dbReference type="KEGG" id="ifn:GM661_07230"/>
<dbReference type="GO" id="GO:0003677">
    <property type="term" value="F:DNA binding"/>
    <property type="evidence" value="ECO:0007669"/>
    <property type="project" value="UniProtKB-KW"/>
</dbReference>
<name>A0A8A7KCI0_9FIRM</name>
<dbReference type="SUPFAM" id="SSF89447">
    <property type="entry name" value="AbrB/MazE/MraZ-like"/>
    <property type="match status" value="1"/>
</dbReference>
<evidence type="ECO:0000313" key="2">
    <source>
        <dbReference type="EMBL" id="QTL97795.1"/>
    </source>
</evidence>
<feature type="domain" description="SpoVT-AbrB" evidence="1">
    <location>
        <begin position="7"/>
        <end position="52"/>
    </location>
</feature>
<dbReference type="RefSeq" id="WP_230869403.1">
    <property type="nucleotide sequence ID" value="NZ_CP046640.1"/>
</dbReference>
<dbReference type="InterPro" id="IPR007159">
    <property type="entry name" value="SpoVT-AbrB_dom"/>
</dbReference>
<keyword evidence="2" id="KW-0238">DNA-binding</keyword>
<dbReference type="Gene3D" id="2.10.260.10">
    <property type="match status" value="1"/>
</dbReference>
<reference evidence="2" key="1">
    <citation type="submission" date="2019-12" db="EMBL/GenBank/DDBJ databases">
        <authorList>
            <person name="zhang j."/>
            <person name="sun C.M."/>
        </authorList>
    </citation>
    <scope>NUCLEOTIDE SEQUENCE</scope>
    <source>
        <strain evidence="2">NS-1</strain>
    </source>
</reference>
<protein>
    <submittedName>
        <fullName evidence="2">AbrB/MazE/SpoVT family DNA-binding domain-containing protein</fullName>
    </submittedName>
</protein>